<evidence type="ECO:0000313" key="8">
    <source>
        <dbReference type="Proteomes" id="UP000184693"/>
    </source>
</evidence>
<dbReference type="PANTHER" id="PTHR43425">
    <property type="entry name" value="OXYGEN-INSENSITIVE NADPH NITROREDUCTASE"/>
    <property type="match status" value="1"/>
</dbReference>
<evidence type="ECO:0000259" key="6">
    <source>
        <dbReference type="Pfam" id="PF00881"/>
    </source>
</evidence>
<dbReference type="Pfam" id="PF00881">
    <property type="entry name" value="Nitroreductase"/>
    <property type="match status" value="1"/>
</dbReference>
<dbReference type="RefSeq" id="WP_074264731.1">
    <property type="nucleotide sequence ID" value="NZ_FSRM01000001.1"/>
</dbReference>
<dbReference type="Gene3D" id="3.40.109.10">
    <property type="entry name" value="NADH Oxidase"/>
    <property type="match status" value="1"/>
</dbReference>
<dbReference type="InterPro" id="IPR029479">
    <property type="entry name" value="Nitroreductase"/>
</dbReference>
<dbReference type="OrthoDB" id="3181400at2"/>
<organism evidence="7 8">
    <name type="scientific">Paraburkholderia phenazinium</name>
    <dbReference type="NCBI Taxonomy" id="60549"/>
    <lineage>
        <taxon>Bacteria</taxon>
        <taxon>Pseudomonadati</taxon>
        <taxon>Pseudomonadota</taxon>
        <taxon>Betaproteobacteria</taxon>
        <taxon>Burkholderiales</taxon>
        <taxon>Burkholderiaceae</taxon>
        <taxon>Paraburkholderia</taxon>
    </lineage>
</organism>
<protein>
    <submittedName>
        <fullName evidence="7">Nitroreductase</fullName>
    </submittedName>
</protein>
<keyword evidence="3 5" id="KW-0288">FMN</keyword>
<keyword evidence="4 5" id="KW-0560">Oxidoreductase</keyword>
<evidence type="ECO:0000256" key="1">
    <source>
        <dbReference type="ARBA" id="ARBA00008366"/>
    </source>
</evidence>
<name>A0A1N6GWM1_9BURK</name>
<feature type="domain" description="Nitroreductase" evidence="6">
    <location>
        <begin position="10"/>
        <end position="164"/>
    </location>
</feature>
<dbReference type="GO" id="GO:0016491">
    <property type="term" value="F:oxidoreductase activity"/>
    <property type="evidence" value="ECO:0007669"/>
    <property type="project" value="UniProtKB-UniRule"/>
</dbReference>
<dbReference type="PANTHER" id="PTHR43425:SF2">
    <property type="entry name" value="OXYGEN-INSENSITIVE NADPH NITROREDUCTASE"/>
    <property type="match status" value="1"/>
</dbReference>
<dbReference type="InterPro" id="IPR000415">
    <property type="entry name" value="Nitroreductase-like"/>
</dbReference>
<gene>
    <name evidence="7" type="ORF">SAMN05444168_2743</name>
</gene>
<comment type="similarity">
    <text evidence="1 5">Belongs to the flavin oxidoreductase frp family.</text>
</comment>
<dbReference type="Proteomes" id="UP000184693">
    <property type="component" value="Unassembled WGS sequence"/>
</dbReference>
<keyword evidence="5" id="KW-0521">NADP</keyword>
<evidence type="ECO:0000256" key="5">
    <source>
        <dbReference type="PIRNR" id="PIRNR005426"/>
    </source>
</evidence>
<dbReference type="SUPFAM" id="SSF55469">
    <property type="entry name" value="FMN-dependent nitroreductase-like"/>
    <property type="match status" value="1"/>
</dbReference>
<evidence type="ECO:0000256" key="2">
    <source>
        <dbReference type="ARBA" id="ARBA00022630"/>
    </source>
</evidence>
<dbReference type="InterPro" id="IPR016446">
    <property type="entry name" value="Flavin_OxRdtase_Frp"/>
</dbReference>
<reference evidence="7 8" key="1">
    <citation type="submission" date="2016-11" db="EMBL/GenBank/DDBJ databases">
        <authorList>
            <person name="Jaros S."/>
            <person name="Januszkiewicz K."/>
            <person name="Wedrychowicz H."/>
        </authorList>
    </citation>
    <scope>NUCLEOTIDE SEQUENCE [LARGE SCALE GENOMIC DNA]</scope>
    <source>
        <strain evidence="7 8">GAS86</strain>
    </source>
</reference>
<accession>A0A1N6GWM1</accession>
<dbReference type="PIRSF" id="PIRSF005426">
    <property type="entry name" value="Frp"/>
    <property type="match status" value="1"/>
</dbReference>
<keyword evidence="2 5" id="KW-0285">Flavoprotein</keyword>
<sequence length="260" mass="29180">MTDLSRLLNGHRSIRRYKQDPIARELIDAVCADAMAGASSSGNLNNVSLVLTQDARRRQQLYELHARQPMILQAPLLVTFVADCYRTRRWLARGAARDNFNNLMGYHIALCDAMIVAQNVCLGFEARGLGVCYMGSTLSAMSGIAAALNLPDTCVPAATIVAGYPDENPDKRDRLPMSALVHEEFYRDPSDEEIDASYAEREQRAWPRHMSTTAARSKLELHGITSMAQLYSSPLKYDPEVFHSDSRRLREFLESKHFIS</sequence>
<proteinExistence type="inferred from homology"/>
<dbReference type="EMBL" id="FSRM01000001">
    <property type="protein sequence ID" value="SIO11755.1"/>
    <property type="molecule type" value="Genomic_DNA"/>
</dbReference>
<evidence type="ECO:0000256" key="3">
    <source>
        <dbReference type="ARBA" id="ARBA00022643"/>
    </source>
</evidence>
<evidence type="ECO:0000313" key="7">
    <source>
        <dbReference type="EMBL" id="SIO11755.1"/>
    </source>
</evidence>
<evidence type="ECO:0000256" key="4">
    <source>
        <dbReference type="ARBA" id="ARBA00023002"/>
    </source>
</evidence>
<dbReference type="AlphaFoldDB" id="A0A1N6GWM1"/>